<evidence type="ECO:0008006" key="3">
    <source>
        <dbReference type="Google" id="ProtNLM"/>
    </source>
</evidence>
<dbReference type="Gene3D" id="2.130.10.130">
    <property type="entry name" value="Integrin alpha, N-terminal"/>
    <property type="match status" value="1"/>
</dbReference>
<dbReference type="PANTHER" id="PTHR46580:SF4">
    <property type="entry name" value="ATP_GTP-BINDING PROTEIN"/>
    <property type="match status" value="1"/>
</dbReference>
<dbReference type="Gene3D" id="4.10.1080.10">
    <property type="entry name" value="TSP type-3 repeat"/>
    <property type="match status" value="2"/>
</dbReference>
<evidence type="ECO:0000313" key="1">
    <source>
        <dbReference type="EMBL" id="REC54103.1"/>
    </source>
</evidence>
<gene>
    <name evidence="1" type="ORF">DRF62_10800</name>
</gene>
<dbReference type="PANTHER" id="PTHR46580">
    <property type="entry name" value="SENSOR KINASE-RELATED"/>
    <property type="match status" value="1"/>
</dbReference>
<organism evidence="1 2">
    <name type="scientific">Chryseobacterium piscium</name>
    <dbReference type="NCBI Taxonomy" id="333702"/>
    <lineage>
        <taxon>Bacteria</taxon>
        <taxon>Pseudomonadati</taxon>
        <taxon>Bacteroidota</taxon>
        <taxon>Flavobacteriia</taxon>
        <taxon>Flavobacteriales</taxon>
        <taxon>Weeksellaceae</taxon>
        <taxon>Chryseobacterium group</taxon>
        <taxon>Chryseobacterium</taxon>
    </lineage>
</organism>
<proteinExistence type="predicted"/>
<sequence length="1707" mass="180028">MLSAQYAPNDDFDGDGIINSIDIDDDNDGVPDAVESPSCYYTATEWNTLPKPNVGVAITSALTTTTGNFSQLLDNVSTTTAVAFSATPVQPILNVNVYLFTFTLPVRVNALYLKFNTATQFEGATKIQGSNTNNGSDWVDLSAGITTVGPNTTVNGNVSVTTSIKYPVTLNTTISYKYIRITGAVASNIIAANASEVYFDFNTTSYVASMFAKATCTDANIDGDNVLPQFDLDTDGDGASDAREAGATTSATANFQFPDIDANNDGLVDAVDANNDGKVDYTSTYYPNAVNNQISPFLTELCNDGIDNDGDGYVDMYDSDCNPAAACASIKTVNNFQVQQKTCTSTGSYSNYQTPMVADVDRDGIPDLITFNNANNSITVLNSTTLAPKFSIPNPDGNFGTRPNSLAVGQLDGSGYLEIAYVSSNTKLVVLRYNGTAWQSFISGTINSSVLSNGSYGTSGTSIADFDEDGTPEIYIGNQIFSVNFACGTSPCITNAINAMTVGTAVGDTGAEGGSFSYAYDVLPTSECSLCKGLEIVAGNQVYAVDVASGQVQLVRNYTGVPGTNYDGPTAIADINLDGLLDVVVSNVNGSLYAWTPMTNQAIMSWSGGTSVQRPVPFIANVYNDDLADDGLINGSKVNYPEIIVLVGSTLTAYNISSPAPIFTTLTSDISAATSMVAFDFNGDGNKEIVYRDQTDLRIMYGGPMAYAPPGVDANRNYAIFSCISNTGWEHPVIADIDADGEADIVSSCGTSICVFGSVNYPWMPARPIWNQLSYNNVNVNDDGSIPVRQQNILASFNGANNQILNTFNTQLNPLELISPPGQMAAPDISVSSASITNLNPNGTANCSNLQIQYQIANTGSATMAKNIYVYVYDKDPRTQANASLIYQTVTSQNIPRNTSITQNLNFGIPPTSLPINKLYIAVNTNPYMTVLIDASDFEGSYPECNYSDNIFEFAFAGCTDMDGDGIIDLVDIDDDNDGIVDAVESPACFYTAAEAIVPLKVSTGLISSTVNSVSVTATDDIPTMHDNVSIAVPASNHVVAANQLGDITKIIYKVQYPASISLSQMLVSTVTANWGAGAFAILEGSNDDVAYDALSVPVSITTGAPKVWPVTLNVNNLYRYYRIRLSTVGTTQPTFTNYEVTGTINTATYIPSAHPKPINCMVDTDGDGVPNHQDLDSDNDGCSDLTESGVSPLTDVSTPASNINSNGLSYGIDPTKLTGSQLNPAAADANNDGLNDSVDPDLNGITNYTSTYTQYALASNLATCLDSDGDGIPDLIDIDDDNDGILDVLESNICGSAATPFTSLEQARATVTTAGIYNFNLSGSTFSTYVDANGYVLIAVDYSDSGNVSLPSLSSLGLNKATFGRGILGAATLANLGTIERIRISSNTTTSGGIDSYTTNATLITRVKANQTLHRGAPDITINQEWTGTGQAYLRANTAGTSATSNGLTLNENIIHISGATASVYWQPKSAGQRIIWSDGQIPAADYLALWVRGNTSGTKCNVDIDTDNDGIPNRLDLDSDGDGCPDASEAGVVAQAGGNASPGTVVNVGGSTIVTNAIIGDNVPASYGTNGFYNAIENNDTAAAAYLGTYTYAAAINAAISSCFCYKPAVTAGTILDTKQGITSLQRAGADNDNWPMVRKGAWTALESKTKGFVPNRLTAQQITDIPAANLVEGMMVYNTSLNCLYINTDGTPTGWKCFNTQTCP</sequence>
<dbReference type="GO" id="GO:0005509">
    <property type="term" value="F:calcium ion binding"/>
    <property type="evidence" value="ECO:0007669"/>
    <property type="project" value="InterPro"/>
</dbReference>
<dbReference type="InterPro" id="IPR028994">
    <property type="entry name" value="Integrin_alpha_N"/>
</dbReference>
<keyword evidence="2" id="KW-1185">Reference proteome</keyword>
<reference evidence="1 2" key="1">
    <citation type="journal article" date="2006" name="Int. J. Syst. Evol. Microbiol.">
        <title>Chryseobacterium piscium sp. nov., isolated from fish of the South Atlantic Ocean off South Africa.</title>
        <authorList>
            <person name="de Beer H."/>
            <person name="Hugo C.J."/>
            <person name="Jooste P.J."/>
            <person name="Vancanneyt M."/>
            <person name="Coenye T."/>
            <person name="Vandamme P."/>
        </authorList>
    </citation>
    <scope>NUCLEOTIDE SEQUENCE [LARGE SCALE GENOMIC DNA]</scope>
    <source>
        <strain evidence="1 2">CCUG 51923</strain>
    </source>
</reference>
<dbReference type="InterPro" id="IPR028974">
    <property type="entry name" value="TSP_type-3_rpt"/>
</dbReference>
<dbReference type="Proteomes" id="UP000256512">
    <property type="component" value="Unassembled WGS sequence"/>
</dbReference>
<protein>
    <recommendedName>
        <fullName evidence="3">MAM domain-containing protein</fullName>
    </recommendedName>
</protein>
<dbReference type="EMBL" id="QNVS01000030">
    <property type="protein sequence ID" value="REC54103.1"/>
    <property type="molecule type" value="Genomic_DNA"/>
</dbReference>
<evidence type="ECO:0000313" key="2">
    <source>
        <dbReference type="Proteomes" id="UP000256512"/>
    </source>
</evidence>
<accession>A0A3D9BKQ8</accession>
<comment type="caution">
    <text evidence="1">The sequence shown here is derived from an EMBL/GenBank/DDBJ whole genome shotgun (WGS) entry which is preliminary data.</text>
</comment>
<name>A0A3D9BKQ8_9FLAO</name>
<dbReference type="SUPFAM" id="SSF69318">
    <property type="entry name" value="Integrin alpha N-terminal domain"/>
    <property type="match status" value="2"/>
</dbReference>
<dbReference type="SUPFAM" id="SSF103647">
    <property type="entry name" value="TSP type-3 repeat"/>
    <property type="match status" value="1"/>
</dbReference>